<reference evidence="1 2" key="1">
    <citation type="submission" date="2020-07" db="EMBL/GenBank/DDBJ databases">
        <title>Genomic Encyclopedia of Type Strains, Phase IV (KMG-V): Genome sequencing to study the core and pangenomes of soil and plant-associated prokaryotes.</title>
        <authorList>
            <person name="Whitman W."/>
        </authorList>
    </citation>
    <scope>NUCLEOTIDE SEQUENCE [LARGE SCALE GENOMIC DNA]</scope>
    <source>
        <strain evidence="1 2">AN3</strain>
    </source>
</reference>
<dbReference type="Pfam" id="PF11033">
    <property type="entry name" value="ComJ"/>
    <property type="match status" value="1"/>
</dbReference>
<dbReference type="Gene3D" id="2.60.34.30">
    <property type="entry name" value="Competence, DNA-entry nuclease inhibitor, ComJ"/>
    <property type="match status" value="1"/>
</dbReference>
<proteinExistence type="predicted"/>
<dbReference type="InterPro" id="IPR038691">
    <property type="entry name" value="ComJ_sf"/>
</dbReference>
<dbReference type="InterPro" id="IPR020354">
    <property type="entry name" value="Competence_nuclease_inhibitor"/>
</dbReference>
<gene>
    <name evidence="1" type="ORF">FHW16_004663</name>
</gene>
<comment type="caution">
    <text evidence="1">The sequence shown here is derived from an EMBL/GenBank/DDBJ whole genome shotgun (WGS) entry which is preliminary data.</text>
</comment>
<dbReference type="EMBL" id="JACGXN010000010">
    <property type="protein sequence ID" value="MBA8880928.1"/>
    <property type="molecule type" value="Genomic_DNA"/>
</dbReference>
<dbReference type="RefSeq" id="WP_182551548.1">
    <property type="nucleotide sequence ID" value="NZ_JACGXN010000010.1"/>
</dbReference>
<evidence type="ECO:0000313" key="1">
    <source>
        <dbReference type="EMBL" id="MBA8880928.1"/>
    </source>
</evidence>
<sequence length="160" mass="17861">MTECFPLTISYAQIAVFDPDLENSFNAWNQRHYTQGFSWREGSVSFAVPDGNAAFVEVLTEQEDSQLSAEPTRVILVPFDVPQDRLVIGSVMDERTTVFGAGKYQLTFELLQGGVQGDKAYEKFIRLTFAKSDAPVFEIKLADAEMNVDLPIDMNAVPAR</sequence>
<dbReference type="AlphaFoldDB" id="A0A839ERU8"/>
<accession>A0A839ERU8</accession>
<name>A0A839ERU8_9HYPH</name>
<organism evidence="1 2">
    <name type="scientific">Phyllobacterium myrsinacearum</name>
    <dbReference type="NCBI Taxonomy" id="28101"/>
    <lineage>
        <taxon>Bacteria</taxon>
        <taxon>Pseudomonadati</taxon>
        <taxon>Pseudomonadota</taxon>
        <taxon>Alphaproteobacteria</taxon>
        <taxon>Hyphomicrobiales</taxon>
        <taxon>Phyllobacteriaceae</taxon>
        <taxon>Phyllobacterium</taxon>
    </lineage>
</organism>
<protein>
    <recommendedName>
        <fullName evidence="3">Competence protein J (ComJ)</fullName>
    </recommendedName>
</protein>
<keyword evidence="2" id="KW-1185">Reference proteome</keyword>
<evidence type="ECO:0008006" key="3">
    <source>
        <dbReference type="Google" id="ProtNLM"/>
    </source>
</evidence>
<evidence type="ECO:0000313" key="2">
    <source>
        <dbReference type="Proteomes" id="UP000549052"/>
    </source>
</evidence>
<dbReference type="Proteomes" id="UP000549052">
    <property type="component" value="Unassembled WGS sequence"/>
</dbReference>